<dbReference type="EC" id="6.2.1.1" evidence="10"/>
<dbReference type="InterPro" id="IPR000835">
    <property type="entry name" value="HTH_MarR-typ"/>
</dbReference>
<dbReference type="Pfam" id="PF00501">
    <property type="entry name" value="AMP-binding"/>
    <property type="match status" value="1"/>
</dbReference>
<dbReference type="InterPro" id="IPR025110">
    <property type="entry name" value="AMP-bd_C"/>
</dbReference>
<keyword evidence="4" id="KW-0067">ATP-binding</keyword>
<dbReference type="PROSITE" id="PS00455">
    <property type="entry name" value="AMP_BINDING"/>
    <property type="match status" value="1"/>
</dbReference>
<organism evidence="10 11">
    <name type="scientific">Luteococcus japonicus LSP_Lj1</name>
    <dbReference type="NCBI Taxonomy" id="1255658"/>
    <lineage>
        <taxon>Bacteria</taxon>
        <taxon>Bacillati</taxon>
        <taxon>Actinomycetota</taxon>
        <taxon>Actinomycetes</taxon>
        <taxon>Propionibacteriales</taxon>
        <taxon>Propionibacteriaceae</taxon>
        <taxon>Luteococcus</taxon>
    </lineage>
</organism>
<dbReference type="InterPro" id="IPR045851">
    <property type="entry name" value="AMP-bd_C_sf"/>
</dbReference>
<sequence length="775" mass="84931">MTTNAAATENFKAARDHLVGLQHDYDTAKASFEWPRFEEFNFALDWFDHLATQPESKDRNALVIVDQDGPETRRTFAEMSQRSNQVANWLRSLGVKRQDRVMVMLNNQVELWESMLACIKLGAVIAPTTVMLGAADLDDRTQRAEVSWVIANAGDAAKFGDVPRELTVIQVGDEDAAQQSHPTHFWPDSFEAPTDFTPDAITRADETLLLYFTSGTSSKAKLVEHTHTSYPVGHLTTMYWIGLEPGDVHLNVAAPGWAKHAWSNFFAPWIAGATVFLYNYERFDAKALMHQMSKEGVTSFCAPPTVWRMLIQADLSQMSNPPRKLVAAGEPLNPEVISQVENAWGTQIRDGFGQTESSLQVGNTPGQPVKAGSMGRPLPGMDVVLIDPATDEIGDVGEMCLKLDPRPVGLTVGYYGDPERNTDAFRDGYYHTGDIAERDADGYLTYVGRSDDVFKASDYRLSPFELESAVIEHPAVAEVAVVPSPDPIRLAVPKAYVVLAAGWEPMPRPRRPSSSTAARHWHPTSAFVVSSSMTCPRPCLARFVASTCASARTRSMCPTAVPAMPAPSSPTRTLPPCAADACPRAPRCRARPHEVIRRPGAAHSQEESMPQARKNSDPIAEAGRQWAAHGWAEAATGMTAVVSVVRVHQLLMARIETALKPFGITFSRFELLALLTFSRSRALPMNKVSARLQVHPASVTNTVDRLVADGLVERRPNPDDGRGTLVSVTDQGITLVHEAAKALNEVFTDLGLDTPQQEQLLDLCSAYRRSAGDLT</sequence>
<evidence type="ECO:0000259" key="9">
    <source>
        <dbReference type="PROSITE" id="PS50995"/>
    </source>
</evidence>
<dbReference type="GO" id="GO:0006637">
    <property type="term" value="P:acyl-CoA metabolic process"/>
    <property type="evidence" value="ECO:0007669"/>
    <property type="project" value="TreeGrafter"/>
</dbReference>
<dbReference type="GO" id="GO:0003677">
    <property type="term" value="F:DNA binding"/>
    <property type="evidence" value="ECO:0007669"/>
    <property type="project" value="UniProtKB-KW"/>
</dbReference>
<dbReference type="GO" id="GO:0004321">
    <property type="term" value="F:fatty-acyl-CoA synthase activity"/>
    <property type="evidence" value="ECO:0007669"/>
    <property type="project" value="TreeGrafter"/>
</dbReference>
<dbReference type="SUPFAM" id="SSF46785">
    <property type="entry name" value="Winged helix' DNA-binding domain"/>
    <property type="match status" value="1"/>
</dbReference>
<evidence type="ECO:0000256" key="5">
    <source>
        <dbReference type="ARBA" id="ARBA00023015"/>
    </source>
</evidence>
<name>A0A1R4J3L3_9ACTN</name>
<evidence type="ECO:0000313" key="11">
    <source>
        <dbReference type="Proteomes" id="UP000188342"/>
    </source>
</evidence>
<evidence type="ECO:0000256" key="8">
    <source>
        <dbReference type="SAM" id="MobiDB-lite"/>
    </source>
</evidence>
<dbReference type="EMBL" id="FUKQ01000018">
    <property type="protein sequence ID" value="SJN26690.1"/>
    <property type="molecule type" value="Genomic_DNA"/>
</dbReference>
<dbReference type="SUPFAM" id="SSF56801">
    <property type="entry name" value="Acetyl-CoA synthetase-like"/>
    <property type="match status" value="1"/>
</dbReference>
<dbReference type="STRING" id="1255658.FM114_05370"/>
<dbReference type="InterPro" id="IPR023187">
    <property type="entry name" value="Tscrpt_reg_MarR-type_CS"/>
</dbReference>
<keyword evidence="11" id="KW-1185">Reference proteome</keyword>
<proteinExistence type="inferred from homology"/>
<feature type="region of interest" description="Disordered" evidence="8">
    <location>
        <begin position="597"/>
        <end position="621"/>
    </location>
</feature>
<evidence type="ECO:0000256" key="2">
    <source>
        <dbReference type="ARBA" id="ARBA00022598"/>
    </source>
</evidence>
<dbReference type="GO" id="GO:0003987">
    <property type="term" value="F:acetate-CoA ligase activity"/>
    <property type="evidence" value="ECO:0007669"/>
    <property type="project" value="UniProtKB-EC"/>
</dbReference>
<dbReference type="Proteomes" id="UP000188342">
    <property type="component" value="Unassembled WGS sequence"/>
</dbReference>
<dbReference type="Pfam" id="PF12802">
    <property type="entry name" value="MarR_2"/>
    <property type="match status" value="1"/>
</dbReference>
<feature type="domain" description="HTH marR-type" evidence="9">
    <location>
        <begin position="634"/>
        <end position="769"/>
    </location>
</feature>
<evidence type="ECO:0000256" key="4">
    <source>
        <dbReference type="ARBA" id="ARBA00022840"/>
    </source>
</evidence>
<dbReference type="Gene3D" id="3.30.300.30">
    <property type="match status" value="1"/>
</dbReference>
<dbReference type="GO" id="GO:0006633">
    <property type="term" value="P:fatty acid biosynthetic process"/>
    <property type="evidence" value="ECO:0007669"/>
    <property type="project" value="TreeGrafter"/>
</dbReference>
<dbReference type="InterPro" id="IPR020845">
    <property type="entry name" value="AMP-binding_CS"/>
</dbReference>
<dbReference type="InterPro" id="IPR036388">
    <property type="entry name" value="WH-like_DNA-bd_sf"/>
</dbReference>
<protein>
    <submittedName>
        <fullName evidence="10">Acetyl-coenzyme A synthetase</fullName>
        <ecNumber evidence="10">6.2.1.1</ecNumber>
    </submittedName>
</protein>
<keyword evidence="7" id="KW-0804">Transcription</keyword>
<dbReference type="GO" id="GO:0003700">
    <property type="term" value="F:DNA-binding transcription factor activity"/>
    <property type="evidence" value="ECO:0007669"/>
    <property type="project" value="InterPro"/>
</dbReference>
<evidence type="ECO:0000256" key="6">
    <source>
        <dbReference type="ARBA" id="ARBA00023125"/>
    </source>
</evidence>
<dbReference type="InterPro" id="IPR000873">
    <property type="entry name" value="AMP-dep_synth/lig_dom"/>
</dbReference>
<gene>
    <name evidence="10" type="ORF">FM114_05370</name>
</gene>
<evidence type="ECO:0000313" key="10">
    <source>
        <dbReference type="EMBL" id="SJN26690.1"/>
    </source>
</evidence>
<dbReference type="InterPro" id="IPR036390">
    <property type="entry name" value="WH_DNA-bd_sf"/>
</dbReference>
<evidence type="ECO:0000256" key="7">
    <source>
        <dbReference type="ARBA" id="ARBA00023163"/>
    </source>
</evidence>
<dbReference type="SMART" id="SM00347">
    <property type="entry name" value="HTH_MARR"/>
    <property type="match status" value="1"/>
</dbReference>
<dbReference type="Gene3D" id="1.10.10.10">
    <property type="entry name" value="Winged helix-like DNA-binding domain superfamily/Winged helix DNA-binding domain"/>
    <property type="match status" value="1"/>
</dbReference>
<evidence type="ECO:0000256" key="3">
    <source>
        <dbReference type="ARBA" id="ARBA00022741"/>
    </source>
</evidence>
<keyword evidence="3" id="KW-0547">Nucleotide-binding</keyword>
<keyword evidence="5" id="KW-0805">Transcription regulation</keyword>
<dbReference type="PANTHER" id="PTHR43605:SF10">
    <property type="entry name" value="ACYL-COA SYNTHETASE MEDIUM CHAIN FAMILY MEMBER 3"/>
    <property type="match status" value="1"/>
</dbReference>
<keyword evidence="2 10" id="KW-0436">Ligase</keyword>
<dbReference type="PANTHER" id="PTHR43605">
    <property type="entry name" value="ACYL-COENZYME A SYNTHETASE"/>
    <property type="match status" value="1"/>
</dbReference>
<dbReference type="Gene3D" id="3.40.50.12780">
    <property type="entry name" value="N-terminal domain of ligase-like"/>
    <property type="match status" value="1"/>
</dbReference>
<dbReference type="AlphaFoldDB" id="A0A1R4J3L3"/>
<reference evidence="10 11" key="1">
    <citation type="submission" date="2017-02" db="EMBL/GenBank/DDBJ databases">
        <authorList>
            <person name="Peterson S.W."/>
        </authorList>
    </citation>
    <scope>NUCLEOTIDE SEQUENCE [LARGE SCALE GENOMIC DNA]</scope>
    <source>
        <strain evidence="10 11">LSP_Lj1</strain>
    </source>
</reference>
<evidence type="ECO:0000256" key="1">
    <source>
        <dbReference type="ARBA" id="ARBA00006432"/>
    </source>
</evidence>
<dbReference type="InterPro" id="IPR042099">
    <property type="entry name" value="ANL_N_sf"/>
</dbReference>
<dbReference type="PROSITE" id="PS01117">
    <property type="entry name" value="HTH_MARR_1"/>
    <property type="match status" value="1"/>
</dbReference>
<dbReference type="GO" id="GO:0015645">
    <property type="term" value="F:fatty acid ligase activity"/>
    <property type="evidence" value="ECO:0007669"/>
    <property type="project" value="TreeGrafter"/>
</dbReference>
<dbReference type="Pfam" id="PF13193">
    <property type="entry name" value="AMP-binding_C"/>
    <property type="match status" value="1"/>
</dbReference>
<dbReference type="GO" id="GO:0005524">
    <property type="term" value="F:ATP binding"/>
    <property type="evidence" value="ECO:0007669"/>
    <property type="project" value="UniProtKB-KW"/>
</dbReference>
<dbReference type="InterPro" id="IPR051087">
    <property type="entry name" value="Mitochondrial_ACSM"/>
</dbReference>
<comment type="similarity">
    <text evidence="1">Belongs to the ATP-dependent AMP-binding enzyme family.</text>
</comment>
<dbReference type="PROSITE" id="PS50995">
    <property type="entry name" value="HTH_MARR_2"/>
    <property type="match status" value="1"/>
</dbReference>
<keyword evidence="6" id="KW-0238">DNA-binding</keyword>
<accession>A0A1R4J3L3</accession>